<name>A0A1M6R618_PARC5</name>
<dbReference type="AlphaFoldDB" id="A0A1M6R618"/>
<organism evidence="1 2">
    <name type="scientific">Paramaledivibacter caminithermalis (strain DSM 15212 / CIP 107654 / DViRD3)</name>
    <name type="common">Clostridium caminithermale</name>
    <dbReference type="NCBI Taxonomy" id="1121301"/>
    <lineage>
        <taxon>Bacteria</taxon>
        <taxon>Bacillati</taxon>
        <taxon>Bacillota</taxon>
        <taxon>Clostridia</taxon>
        <taxon>Peptostreptococcales</taxon>
        <taxon>Caminicellaceae</taxon>
        <taxon>Paramaledivibacter</taxon>
    </lineage>
</organism>
<evidence type="ECO:0000313" key="2">
    <source>
        <dbReference type="Proteomes" id="UP000184465"/>
    </source>
</evidence>
<dbReference type="EMBL" id="FRAG01000042">
    <property type="protein sequence ID" value="SHK27925.1"/>
    <property type="molecule type" value="Genomic_DNA"/>
</dbReference>
<reference evidence="1 2" key="1">
    <citation type="submission" date="2016-11" db="EMBL/GenBank/DDBJ databases">
        <authorList>
            <person name="Jaros S."/>
            <person name="Januszkiewicz K."/>
            <person name="Wedrychowicz H."/>
        </authorList>
    </citation>
    <scope>NUCLEOTIDE SEQUENCE [LARGE SCALE GENOMIC DNA]</scope>
    <source>
        <strain evidence="1 2">DSM 15212</strain>
    </source>
</reference>
<dbReference type="RefSeq" id="WP_073151432.1">
    <property type="nucleotide sequence ID" value="NZ_FRAG01000042.1"/>
</dbReference>
<proteinExistence type="predicted"/>
<accession>A0A1M6R618</accession>
<dbReference type="STRING" id="1121301.SAMN02745912_02852"/>
<evidence type="ECO:0000313" key="1">
    <source>
        <dbReference type="EMBL" id="SHK27925.1"/>
    </source>
</evidence>
<dbReference type="Gene3D" id="3.40.190.10">
    <property type="entry name" value="Periplasmic binding protein-like II"/>
    <property type="match status" value="1"/>
</dbReference>
<keyword evidence="2" id="KW-1185">Reference proteome</keyword>
<sequence length="60" mass="6958">MINSERGDNLAFERFDDYHGEKAGIKKLVMRVIPEKTNRVIELEQVMLRCNCSCSSRLGR</sequence>
<gene>
    <name evidence="1" type="ORF">SAMN02745912_02852</name>
</gene>
<protein>
    <submittedName>
        <fullName evidence="1">Peptide/nickel transport system substrate-binding protein</fullName>
    </submittedName>
</protein>
<dbReference type="Proteomes" id="UP000184465">
    <property type="component" value="Unassembled WGS sequence"/>
</dbReference>